<dbReference type="PANTHER" id="PTHR30537:SF74">
    <property type="entry name" value="HTH-TYPE TRANSCRIPTIONAL REGULATOR TRPI"/>
    <property type="match status" value="1"/>
</dbReference>
<proteinExistence type="inferred from homology"/>
<dbReference type="GO" id="GO:0006351">
    <property type="term" value="P:DNA-templated transcription"/>
    <property type="evidence" value="ECO:0007669"/>
    <property type="project" value="TreeGrafter"/>
</dbReference>
<comment type="function">
    <text evidence="1">NodD regulates the expression of the nodABCFE genes which encode other nodulation proteins. NodD is also a negative regulator of its own expression. Binds flavonoids as inducers.</text>
</comment>
<evidence type="ECO:0000259" key="7">
    <source>
        <dbReference type="PROSITE" id="PS50931"/>
    </source>
</evidence>
<dbReference type="GO" id="GO:0003700">
    <property type="term" value="F:DNA-binding transcription factor activity"/>
    <property type="evidence" value="ECO:0007669"/>
    <property type="project" value="InterPro"/>
</dbReference>
<sequence>MTYLLPPLNALRAFEAAARHLSFKQAAHELHVTAGAVSQQVRLLEERLGVQLFERRTRQIILTSAGETYLARVRDAFRCLAEATAELKPEGVTSLLHIGLHASFAVDALRARLAQFRRAEPQLAIRISQPAGLHELLEGKVDVVIADRVQRCPGYKCEPLESGFLIGPLGTADCPEIETLRSCLLGDVERAGPATPRAPLAASAAGPARRPSKPFFSA</sequence>
<keyword evidence="3" id="KW-0805">Transcription regulation</keyword>
<comment type="similarity">
    <text evidence="2">Belongs to the LysR transcriptional regulatory family.</text>
</comment>
<dbReference type="FunFam" id="1.10.10.10:FF:000038">
    <property type="entry name" value="Glycine cleavage system transcriptional activator"/>
    <property type="match status" value="1"/>
</dbReference>
<organism evidence="8 9">
    <name type="scientific">Bradyrhizobium shewense</name>
    <dbReference type="NCBI Taxonomy" id="1761772"/>
    <lineage>
        <taxon>Bacteria</taxon>
        <taxon>Pseudomonadati</taxon>
        <taxon>Pseudomonadota</taxon>
        <taxon>Alphaproteobacteria</taxon>
        <taxon>Hyphomicrobiales</taxon>
        <taxon>Nitrobacteraceae</taxon>
        <taxon>Bradyrhizobium</taxon>
    </lineage>
</organism>
<dbReference type="PROSITE" id="PS50931">
    <property type="entry name" value="HTH_LYSR"/>
    <property type="match status" value="1"/>
</dbReference>
<dbReference type="SUPFAM" id="SSF53850">
    <property type="entry name" value="Periplasmic binding protein-like II"/>
    <property type="match status" value="1"/>
</dbReference>
<gene>
    <name evidence="8" type="ORF">GA0061098_100356</name>
</gene>
<dbReference type="RefSeq" id="WP_091955528.1">
    <property type="nucleotide sequence ID" value="NZ_FMAI01000003.1"/>
</dbReference>
<feature type="compositionally biased region" description="Low complexity" evidence="6">
    <location>
        <begin position="194"/>
        <end position="209"/>
    </location>
</feature>
<feature type="domain" description="HTH lysR-type" evidence="7">
    <location>
        <begin position="6"/>
        <end position="63"/>
    </location>
</feature>
<dbReference type="AlphaFoldDB" id="A0A1C3UZV8"/>
<dbReference type="Gene3D" id="1.10.10.10">
    <property type="entry name" value="Winged helix-like DNA-binding domain superfamily/Winged helix DNA-binding domain"/>
    <property type="match status" value="1"/>
</dbReference>
<name>A0A1C3UZV8_9BRAD</name>
<evidence type="ECO:0000256" key="1">
    <source>
        <dbReference type="ARBA" id="ARBA00003502"/>
    </source>
</evidence>
<dbReference type="InterPro" id="IPR058163">
    <property type="entry name" value="LysR-type_TF_proteobact-type"/>
</dbReference>
<keyword evidence="4" id="KW-0238">DNA-binding</keyword>
<evidence type="ECO:0000256" key="6">
    <source>
        <dbReference type="SAM" id="MobiDB-lite"/>
    </source>
</evidence>
<evidence type="ECO:0000256" key="5">
    <source>
        <dbReference type="ARBA" id="ARBA00023163"/>
    </source>
</evidence>
<dbReference type="InterPro" id="IPR036390">
    <property type="entry name" value="WH_DNA-bd_sf"/>
</dbReference>
<dbReference type="Gene3D" id="3.40.190.10">
    <property type="entry name" value="Periplasmic binding protein-like II"/>
    <property type="match status" value="1"/>
</dbReference>
<dbReference type="SUPFAM" id="SSF46785">
    <property type="entry name" value="Winged helix' DNA-binding domain"/>
    <property type="match status" value="1"/>
</dbReference>
<dbReference type="PRINTS" id="PR00039">
    <property type="entry name" value="HTHLYSR"/>
</dbReference>
<evidence type="ECO:0000256" key="2">
    <source>
        <dbReference type="ARBA" id="ARBA00009437"/>
    </source>
</evidence>
<dbReference type="EMBL" id="FMAI01000003">
    <property type="protein sequence ID" value="SCB21086.1"/>
    <property type="molecule type" value="Genomic_DNA"/>
</dbReference>
<dbReference type="GO" id="GO:0043565">
    <property type="term" value="F:sequence-specific DNA binding"/>
    <property type="evidence" value="ECO:0007669"/>
    <property type="project" value="TreeGrafter"/>
</dbReference>
<evidence type="ECO:0000256" key="3">
    <source>
        <dbReference type="ARBA" id="ARBA00023015"/>
    </source>
</evidence>
<keyword evidence="5" id="KW-0804">Transcription</keyword>
<evidence type="ECO:0000313" key="9">
    <source>
        <dbReference type="Proteomes" id="UP000199184"/>
    </source>
</evidence>
<protein>
    <submittedName>
        <fullName evidence="8">LysR substrate binding domain-containing protein</fullName>
    </submittedName>
</protein>
<dbReference type="Proteomes" id="UP000199184">
    <property type="component" value="Unassembled WGS sequence"/>
</dbReference>
<dbReference type="Pfam" id="PF00126">
    <property type="entry name" value="HTH_1"/>
    <property type="match status" value="1"/>
</dbReference>
<dbReference type="PANTHER" id="PTHR30537">
    <property type="entry name" value="HTH-TYPE TRANSCRIPTIONAL REGULATOR"/>
    <property type="match status" value="1"/>
</dbReference>
<dbReference type="InterPro" id="IPR036388">
    <property type="entry name" value="WH-like_DNA-bd_sf"/>
</dbReference>
<dbReference type="InterPro" id="IPR000847">
    <property type="entry name" value="LysR_HTH_N"/>
</dbReference>
<reference evidence="9" key="1">
    <citation type="submission" date="2016-08" db="EMBL/GenBank/DDBJ databases">
        <authorList>
            <person name="Varghese N."/>
            <person name="Submissions Spin"/>
        </authorList>
    </citation>
    <scope>NUCLEOTIDE SEQUENCE [LARGE SCALE GENOMIC DNA]</scope>
    <source>
        <strain evidence="9">ERR11</strain>
    </source>
</reference>
<dbReference type="Pfam" id="PF03466">
    <property type="entry name" value="LysR_substrate"/>
    <property type="match status" value="1"/>
</dbReference>
<evidence type="ECO:0000313" key="8">
    <source>
        <dbReference type="EMBL" id="SCB21086.1"/>
    </source>
</evidence>
<accession>A0A1C3UZV8</accession>
<feature type="region of interest" description="Disordered" evidence="6">
    <location>
        <begin position="194"/>
        <end position="218"/>
    </location>
</feature>
<dbReference type="InterPro" id="IPR005119">
    <property type="entry name" value="LysR_subst-bd"/>
</dbReference>
<keyword evidence="9" id="KW-1185">Reference proteome</keyword>
<evidence type="ECO:0000256" key="4">
    <source>
        <dbReference type="ARBA" id="ARBA00023125"/>
    </source>
</evidence>